<name>A0A085G3M8_9ENTR</name>
<sequence length="329" mass="35456">MKAAFYEKCGTAHDVLLISELPDPIPGPGEVRVRIAFSGLNPTDIKSRTGFAGSKQKFPRIIPHQDGSGVIDMIGSGVTAERIGQKVWVYEAQSGRAFGTAAQYVVIPSQNAVVLPDNISFETGACLGIPAMTAHRCLFADGDLRGKWVLIQGGAGAVGTAAILLSKWAGARVITTVSRPEQEDVVRKLGADIIVNRHTEDVAERVKQATGGFGVDRIVDVDLVSNLNTDVTCLKKSGVISAYATEEPSAQLHIPFLKTMFEGFVFRFVFVYTMPEEARNEAIRDITACLRMESYTPEIALTLPLVDIAVGHEAMEQGKAIGKILISLE</sequence>
<dbReference type="RefSeq" id="WP_034498203.1">
    <property type="nucleotide sequence ID" value="NZ_JMPI01000058.1"/>
</dbReference>
<dbReference type="STRING" id="1006004.GBAG_3371"/>
<dbReference type="EC" id="1.-.-.-" evidence="3"/>
<comment type="caution">
    <text evidence="3">The sequence shown here is derived from an EMBL/GenBank/DDBJ whole genome shotgun (WGS) entry which is preliminary data.</text>
</comment>
<dbReference type="InterPro" id="IPR013154">
    <property type="entry name" value="ADH-like_N"/>
</dbReference>
<keyword evidence="1" id="KW-0521">NADP</keyword>
<keyword evidence="4" id="KW-1185">Reference proteome</keyword>
<dbReference type="SUPFAM" id="SSF51735">
    <property type="entry name" value="NAD(P)-binding Rossmann-fold domains"/>
    <property type="match status" value="1"/>
</dbReference>
<dbReference type="GO" id="GO:0016746">
    <property type="term" value="F:acyltransferase activity"/>
    <property type="evidence" value="ECO:0007669"/>
    <property type="project" value="UniProtKB-KW"/>
</dbReference>
<evidence type="ECO:0000256" key="1">
    <source>
        <dbReference type="ARBA" id="ARBA00022857"/>
    </source>
</evidence>
<organism evidence="3 4">
    <name type="scientific">Buttiauxella agrestis ATCC 33320</name>
    <dbReference type="NCBI Taxonomy" id="1006004"/>
    <lineage>
        <taxon>Bacteria</taxon>
        <taxon>Pseudomonadati</taxon>
        <taxon>Pseudomonadota</taxon>
        <taxon>Gammaproteobacteria</taxon>
        <taxon>Enterobacterales</taxon>
        <taxon>Enterobacteriaceae</taxon>
        <taxon>Buttiauxella</taxon>
    </lineage>
</organism>
<dbReference type="InterPro" id="IPR020843">
    <property type="entry name" value="ER"/>
</dbReference>
<dbReference type="InterPro" id="IPR013149">
    <property type="entry name" value="ADH-like_C"/>
</dbReference>
<dbReference type="Gene3D" id="3.40.50.720">
    <property type="entry name" value="NAD(P)-binding Rossmann-like Domain"/>
    <property type="match status" value="1"/>
</dbReference>
<dbReference type="PANTHER" id="PTHR44154">
    <property type="entry name" value="QUINONE OXIDOREDUCTASE"/>
    <property type="match status" value="1"/>
</dbReference>
<evidence type="ECO:0000313" key="4">
    <source>
        <dbReference type="Proteomes" id="UP000028653"/>
    </source>
</evidence>
<dbReference type="SMART" id="SM00829">
    <property type="entry name" value="PKS_ER"/>
    <property type="match status" value="1"/>
</dbReference>
<dbReference type="OrthoDB" id="4190732at2"/>
<gene>
    <name evidence="3" type="ORF">GBAG_3371</name>
</gene>
<dbReference type="Pfam" id="PF08240">
    <property type="entry name" value="ADH_N"/>
    <property type="match status" value="1"/>
</dbReference>
<dbReference type="InterPro" id="IPR036291">
    <property type="entry name" value="NAD(P)-bd_dom_sf"/>
</dbReference>
<evidence type="ECO:0000259" key="2">
    <source>
        <dbReference type="SMART" id="SM00829"/>
    </source>
</evidence>
<dbReference type="InterPro" id="IPR011032">
    <property type="entry name" value="GroES-like_sf"/>
</dbReference>
<dbReference type="GO" id="GO:0003960">
    <property type="term" value="F:quinone reductase (NADPH) activity"/>
    <property type="evidence" value="ECO:0007669"/>
    <property type="project" value="UniProtKB-EC"/>
</dbReference>
<dbReference type="SUPFAM" id="SSF50129">
    <property type="entry name" value="GroES-like"/>
    <property type="match status" value="1"/>
</dbReference>
<dbReference type="Pfam" id="PF00107">
    <property type="entry name" value="ADH_zinc_N"/>
    <property type="match status" value="1"/>
</dbReference>
<dbReference type="Gene3D" id="3.90.180.10">
    <property type="entry name" value="Medium-chain alcohol dehydrogenases, catalytic domain"/>
    <property type="match status" value="1"/>
</dbReference>
<accession>A0A085G3M8</accession>
<dbReference type="CDD" id="cd08253">
    <property type="entry name" value="zeta_crystallin"/>
    <property type="match status" value="1"/>
</dbReference>
<feature type="domain" description="Enoyl reductase (ER)" evidence="2">
    <location>
        <begin position="11"/>
        <end position="326"/>
    </location>
</feature>
<keyword evidence="3" id="KW-0012">Acyltransferase</keyword>
<dbReference type="AlphaFoldDB" id="A0A085G3M8"/>
<keyword evidence="3" id="KW-0808">Transferase</keyword>
<dbReference type="PANTHER" id="PTHR44154:SF1">
    <property type="entry name" value="QUINONE OXIDOREDUCTASE"/>
    <property type="match status" value="1"/>
</dbReference>
<dbReference type="InterPro" id="IPR051603">
    <property type="entry name" value="Zinc-ADH_QOR/CCCR"/>
</dbReference>
<dbReference type="Proteomes" id="UP000028653">
    <property type="component" value="Unassembled WGS sequence"/>
</dbReference>
<proteinExistence type="predicted"/>
<keyword evidence="3" id="KW-0560">Oxidoreductase</keyword>
<reference evidence="3 4" key="1">
    <citation type="submission" date="2014-05" db="EMBL/GenBank/DDBJ databases">
        <title>ATOL: Assembling a taxonomically balanced genome-scale reconstruction of the evolutionary history of the Enterobacteriaceae.</title>
        <authorList>
            <person name="Plunkett G.III."/>
            <person name="Neeno-Eckwall E.C."/>
            <person name="Glasner J.D."/>
            <person name="Perna N.T."/>
        </authorList>
    </citation>
    <scope>NUCLEOTIDE SEQUENCE [LARGE SCALE GENOMIC DNA]</scope>
    <source>
        <strain evidence="3 4">ATCC 33320</strain>
    </source>
</reference>
<protein>
    <submittedName>
        <fullName evidence="3">Quinone oxidoreductase</fullName>
        <ecNumber evidence="3">1.-.-.-</ecNumber>
        <ecNumber evidence="3">1.6.5.5</ecNumber>
        <ecNumber evidence="3">2.3.1.-</ecNumber>
    </submittedName>
</protein>
<dbReference type="EC" id="2.3.1.-" evidence="3"/>
<dbReference type="eggNOG" id="COG0604">
    <property type="taxonomic scope" value="Bacteria"/>
</dbReference>
<dbReference type="EC" id="1.6.5.5" evidence="3"/>
<evidence type="ECO:0000313" key="3">
    <source>
        <dbReference type="EMBL" id="KFC78323.1"/>
    </source>
</evidence>
<dbReference type="EMBL" id="JMPI01000058">
    <property type="protein sequence ID" value="KFC78323.1"/>
    <property type="molecule type" value="Genomic_DNA"/>
</dbReference>